<keyword evidence="1" id="KW-1133">Transmembrane helix</keyword>
<accession>A0A2A4ICI0</accession>
<keyword evidence="1" id="KW-0812">Transmembrane</keyword>
<evidence type="ECO:0000256" key="1">
    <source>
        <dbReference type="SAM" id="Phobius"/>
    </source>
</evidence>
<organism evidence="2 3">
    <name type="scientific">Sphingomonas adhaesiva</name>
    <dbReference type="NCBI Taxonomy" id="28212"/>
    <lineage>
        <taxon>Bacteria</taxon>
        <taxon>Pseudomonadati</taxon>
        <taxon>Pseudomonadota</taxon>
        <taxon>Alphaproteobacteria</taxon>
        <taxon>Sphingomonadales</taxon>
        <taxon>Sphingomonadaceae</taxon>
        <taxon>Sphingomonas</taxon>
    </lineage>
</organism>
<dbReference type="AlphaFoldDB" id="A0A2A4ICI0"/>
<feature type="transmembrane region" description="Helical" evidence="1">
    <location>
        <begin position="12"/>
        <end position="30"/>
    </location>
</feature>
<comment type="caution">
    <text evidence="2">The sequence shown here is derived from an EMBL/GenBank/DDBJ whole genome shotgun (WGS) entry which is preliminary data.</text>
</comment>
<proteinExistence type="predicted"/>
<sequence>MRDCRGASATEYGIILAMIAMAMVAAANRFTNASGAMYRYAGNNMDIAK</sequence>
<reference evidence="2 3" key="1">
    <citation type="submission" date="2017-09" db="EMBL/GenBank/DDBJ databases">
        <title>Sphingomonas adhaesiva DSM 7418, whole genome shotgun sequence.</title>
        <authorList>
            <person name="Feng G."/>
            <person name="Zhu H."/>
        </authorList>
    </citation>
    <scope>NUCLEOTIDE SEQUENCE [LARGE SCALE GENOMIC DNA]</scope>
    <source>
        <strain evidence="2 3">DSM 7418</strain>
    </source>
</reference>
<keyword evidence="3" id="KW-1185">Reference proteome</keyword>
<dbReference type="Proteomes" id="UP000218323">
    <property type="component" value="Unassembled WGS sequence"/>
</dbReference>
<name>A0A2A4ICI0_9SPHN</name>
<dbReference type="EMBL" id="NWVC01000001">
    <property type="protein sequence ID" value="PCG15724.1"/>
    <property type="molecule type" value="Genomic_DNA"/>
</dbReference>
<evidence type="ECO:0000313" key="3">
    <source>
        <dbReference type="Proteomes" id="UP000218323"/>
    </source>
</evidence>
<gene>
    <name evidence="2" type="ORF">COA07_01695</name>
</gene>
<protein>
    <submittedName>
        <fullName evidence="2">Flp family type IVb pilin</fullName>
    </submittedName>
</protein>
<evidence type="ECO:0000313" key="2">
    <source>
        <dbReference type="EMBL" id="PCG15724.1"/>
    </source>
</evidence>
<keyword evidence="1" id="KW-0472">Membrane</keyword>